<keyword evidence="3" id="KW-1185">Reference proteome</keyword>
<evidence type="ECO:0000256" key="1">
    <source>
        <dbReference type="SAM" id="SignalP"/>
    </source>
</evidence>
<dbReference type="Gene3D" id="2.10.25.10">
    <property type="entry name" value="Laminin"/>
    <property type="match status" value="1"/>
</dbReference>
<accession>A0A3B0KJM3</accession>
<keyword evidence="1" id="KW-0732">Signal</keyword>
<name>A0A3B0KJM3_DROGU</name>
<dbReference type="EMBL" id="OUUW01000008">
    <property type="protein sequence ID" value="SPP83958.1"/>
    <property type="molecule type" value="Genomic_DNA"/>
</dbReference>
<evidence type="ECO:0000313" key="2">
    <source>
        <dbReference type="EMBL" id="SPP83958.1"/>
    </source>
</evidence>
<dbReference type="SUPFAM" id="SSF57567">
    <property type="entry name" value="Serine protease inhibitors"/>
    <property type="match status" value="1"/>
</dbReference>
<feature type="chain" id="PRO_5017250756" description="TIL domain-containing protein" evidence="1">
    <location>
        <begin position="26"/>
        <end position="150"/>
    </location>
</feature>
<sequence>MFVRQLTLRLCQLLFLPLILPVGGSFVATQIGPCEENEVRTCKLCNEPSCTVPNYLDPHCKYIKVCRLGCGCKSGYVRNDTTNRCVSIYDCHTFRWIKHDSHLERILASNPIPSFVPSYWAQMQQQGVEYGELKNKNLCIDDDMGHELCY</sequence>
<gene>
    <name evidence="2" type="ORF">DGUA_6G016449</name>
</gene>
<dbReference type="AlphaFoldDB" id="A0A3B0KJM3"/>
<proteinExistence type="predicted"/>
<organism evidence="2 3">
    <name type="scientific">Drosophila guanche</name>
    <name type="common">Fruit fly</name>
    <dbReference type="NCBI Taxonomy" id="7266"/>
    <lineage>
        <taxon>Eukaryota</taxon>
        <taxon>Metazoa</taxon>
        <taxon>Ecdysozoa</taxon>
        <taxon>Arthropoda</taxon>
        <taxon>Hexapoda</taxon>
        <taxon>Insecta</taxon>
        <taxon>Pterygota</taxon>
        <taxon>Neoptera</taxon>
        <taxon>Endopterygota</taxon>
        <taxon>Diptera</taxon>
        <taxon>Brachycera</taxon>
        <taxon>Muscomorpha</taxon>
        <taxon>Ephydroidea</taxon>
        <taxon>Drosophilidae</taxon>
        <taxon>Drosophila</taxon>
        <taxon>Sophophora</taxon>
    </lineage>
</organism>
<feature type="signal peptide" evidence="1">
    <location>
        <begin position="1"/>
        <end position="25"/>
    </location>
</feature>
<dbReference type="Proteomes" id="UP000268350">
    <property type="component" value="Unassembled WGS sequence"/>
</dbReference>
<evidence type="ECO:0000313" key="3">
    <source>
        <dbReference type="Proteomes" id="UP000268350"/>
    </source>
</evidence>
<dbReference type="CDD" id="cd19941">
    <property type="entry name" value="TIL"/>
    <property type="match status" value="1"/>
</dbReference>
<reference evidence="3" key="1">
    <citation type="submission" date="2018-01" db="EMBL/GenBank/DDBJ databases">
        <authorList>
            <person name="Alioto T."/>
            <person name="Alioto T."/>
        </authorList>
    </citation>
    <scope>NUCLEOTIDE SEQUENCE [LARGE SCALE GENOMIC DNA]</scope>
</reference>
<dbReference type="OrthoDB" id="6236007at2759"/>
<protein>
    <recommendedName>
        <fullName evidence="4">TIL domain-containing protein</fullName>
    </recommendedName>
</protein>
<dbReference type="InterPro" id="IPR036084">
    <property type="entry name" value="Ser_inhib-like_sf"/>
</dbReference>
<evidence type="ECO:0008006" key="4">
    <source>
        <dbReference type="Google" id="ProtNLM"/>
    </source>
</evidence>